<organism evidence="2 3">
    <name type="scientific">Escherichia coli</name>
    <dbReference type="NCBI Taxonomy" id="562"/>
    <lineage>
        <taxon>Bacteria</taxon>
        <taxon>Pseudomonadati</taxon>
        <taxon>Pseudomonadota</taxon>
        <taxon>Gammaproteobacteria</taxon>
        <taxon>Enterobacterales</taxon>
        <taxon>Enterobacteriaceae</taxon>
        <taxon>Escherichia</taxon>
    </lineage>
</organism>
<dbReference type="Proteomes" id="UP000300926">
    <property type="component" value="Unassembled WGS sequence"/>
</dbReference>
<proteinExistence type="predicted"/>
<dbReference type="EMBL" id="CAUZHL010000005">
    <property type="protein sequence ID" value="CAK1214126.1"/>
    <property type="molecule type" value="Genomic_DNA"/>
</dbReference>
<evidence type="ECO:0000313" key="2">
    <source>
        <dbReference type="EMBL" id="GCO34350.1"/>
    </source>
</evidence>
<comment type="caution">
    <text evidence="2">The sequence shown here is derived from an EMBL/GenBank/DDBJ whole genome shotgun (WGS) entry which is preliminary data.</text>
</comment>
<evidence type="ECO:0000313" key="1">
    <source>
        <dbReference type="EMBL" id="CAK1214126.1"/>
    </source>
</evidence>
<gene>
    <name evidence="2" type="ORF">ExPECSC038_03122</name>
    <name evidence="1" type="ORF">FGAF848_39740</name>
</gene>
<sequence length="61" mass="6953">MFPTPWRQAIDKQESNAIAAELVNCLKTESDLNLFLYMLTKCTVKDELSAELTEHLGHENT</sequence>
<name>A0A2X1MLW2_ECOLX</name>
<protein>
    <submittedName>
        <fullName evidence="2">Transposase</fullName>
    </submittedName>
</protein>
<dbReference type="EMBL" id="BFIH01000051">
    <property type="protein sequence ID" value="GCO34350.1"/>
    <property type="molecule type" value="Genomic_DNA"/>
</dbReference>
<reference evidence="1" key="2">
    <citation type="submission" date="2023-10" db="EMBL/GenBank/DDBJ databases">
        <authorList>
            <person name="Leclercq S."/>
        </authorList>
    </citation>
    <scope>NUCLEOTIDE SEQUENCE</scope>
    <source>
        <strain evidence="1">F848</strain>
    </source>
</reference>
<evidence type="ECO:0000313" key="3">
    <source>
        <dbReference type="Proteomes" id="UP000300926"/>
    </source>
</evidence>
<dbReference type="Proteomes" id="UP001190091">
    <property type="component" value="Unassembled WGS sequence"/>
</dbReference>
<dbReference type="AlphaFoldDB" id="A0A2X1MLW2"/>
<reference evidence="2 3" key="1">
    <citation type="submission" date="2018-04" db="EMBL/GenBank/DDBJ databases">
        <title>Large scale genomics of bovine and human commensal E. coli to reveal the emerging process of EHEC.</title>
        <authorList>
            <person name="Arimizu Y."/>
            <person name="Ogura Y."/>
        </authorList>
    </citation>
    <scope>NUCLEOTIDE SEQUENCE [LARGE SCALE GENOMIC DNA]</scope>
    <source>
        <strain evidence="2 3">ECSC038</strain>
    </source>
</reference>
<accession>A0A2X1MLW2</accession>